<evidence type="ECO:0000313" key="2">
    <source>
        <dbReference type="Proteomes" id="UP001159370"/>
    </source>
</evidence>
<dbReference type="EMBL" id="JANQDL010000020">
    <property type="protein sequence ID" value="MDH6062625.1"/>
    <property type="molecule type" value="Genomic_DNA"/>
</dbReference>
<gene>
    <name evidence="1" type="ORF">NWP23_02215</name>
</gene>
<comment type="caution">
    <text evidence="1">The sequence shown here is derived from an EMBL/GenBank/DDBJ whole genome shotgun (WGS) entry which is preliminary data.</text>
</comment>
<evidence type="ECO:0000313" key="1">
    <source>
        <dbReference type="EMBL" id="MDH6062625.1"/>
    </source>
</evidence>
<dbReference type="Proteomes" id="UP001159370">
    <property type="component" value="Unassembled WGS sequence"/>
</dbReference>
<dbReference type="RefSeq" id="WP_280656196.1">
    <property type="nucleotide sequence ID" value="NZ_JANQDL010000020.1"/>
</dbReference>
<name>A0AA43KDR3_9CYAN</name>
<reference evidence="1 2" key="1">
    <citation type="journal article" date="2023" name="J. Phycol.">
        <title>Chrysosporum ovalisporum is synonymous with the true-branching cyanobacterium Umezakia natans (Nostocales/Aphanizomenonaceae).</title>
        <authorList>
            <person name="McGregor G.B."/>
            <person name="Sendall B.C."/>
            <person name="Niiyama Y."/>
            <person name="Tuji A."/>
            <person name="Willis A."/>
        </authorList>
    </citation>
    <scope>NUCLEOTIDE SEQUENCE [LARGE SCALE GENOMIC DNA]</scope>
    <source>
        <strain evidence="1 2">FSS-62</strain>
    </source>
</reference>
<dbReference type="AlphaFoldDB" id="A0AA43KDR3"/>
<organism evidence="1 2">
    <name type="scientific">Umezakia ovalisporum FSS-62</name>
    <dbReference type="NCBI Taxonomy" id="2971776"/>
    <lineage>
        <taxon>Bacteria</taxon>
        <taxon>Bacillati</taxon>
        <taxon>Cyanobacteriota</taxon>
        <taxon>Cyanophyceae</taxon>
        <taxon>Nostocales</taxon>
        <taxon>Nodulariaceae</taxon>
        <taxon>Umezakia</taxon>
    </lineage>
</organism>
<sequence length="59" mass="6709">MELLTSADETGAANILKKVATQLDLALVEVGGASLTRPKRYHLLKRLNKSYRKRWLAWL</sequence>
<dbReference type="GeneID" id="83686794"/>
<proteinExistence type="predicted"/>
<protein>
    <submittedName>
        <fullName evidence="1">Uncharacterized protein</fullName>
    </submittedName>
</protein>
<accession>A0AA43KDR3</accession>